<evidence type="ECO:0000313" key="6">
    <source>
        <dbReference type="EMBL" id="AWB69010.1"/>
    </source>
</evidence>
<dbReference type="SUPFAM" id="SSF103088">
    <property type="entry name" value="OmpA-like"/>
    <property type="match status" value="1"/>
</dbReference>
<sequence length="295" mass="33557">MKNFISNLLLCFGITTLFIGQVAAEVRQYHAKLEKSAWQLSQKSKLQCTLAHKIPRYGDALFTTYANRELNLAFELDMLRLPHHYGVASVQSVAPEWRPGVATKSIADMKILKQFNGEVPQQAAWTMLTELEKGMLPTVYYADWANPYDKVAVSLNSINFHSAYDQFLNCVDNLLPYSFDDISFTILNYKKNSSDLTTRSKQRLGMIGEYLKADAEMELVLVTGFTDSFGGRYLNEKLSKKRAEKVKSFFVENGVEAERVTTTGMGEKRHIDSNKTILGRERNRRVVIQLNKEAT</sequence>
<comment type="subcellular location">
    <subcellularLocation>
        <location evidence="1">Cell outer membrane</location>
    </subcellularLocation>
</comment>
<dbReference type="OrthoDB" id="6905929at2"/>
<evidence type="ECO:0000313" key="7">
    <source>
        <dbReference type="Proteomes" id="UP000244441"/>
    </source>
</evidence>
<organism evidence="6 7">
    <name type="scientific">Saccharobesus litoralis</name>
    <dbReference type="NCBI Taxonomy" id="2172099"/>
    <lineage>
        <taxon>Bacteria</taxon>
        <taxon>Pseudomonadati</taxon>
        <taxon>Pseudomonadota</taxon>
        <taxon>Gammaproteobacteria</taxon>
        <taxon>Alteromonadales</taxon>
        <taxon>Alteromonadaceae</taxon>
        <taxon>Saccharobesus</taxon>
    </lineage>
</organism>
<dbReference type="InterPro" id="IPR006664">
    <property type="entry name" value="OMP_bac"/>
</dbReference>
<dbReference type="GO" id="GO:0009279">
    <property type="term" value="C:cell outer membrane"/>
    <property type="evidence" value="ECO:0007669"/>
    <property type="project" value="UniProtKB-SubCell"/>
</dbReference>
<dbReference type="KEGG" id="cate:C2869_13110"/>
<dbReference type="Proteomes" id="UP000244441">
    <property type="component" value="Chromosome"/>
</dbReference>
<dbReference type="PRINTS" id="PR01021">
    <property type="entry name" value="OMPADOMAIN"/>
</dbReference>
<reference evidence="6 7" key="1">
    <citation type="submission" date="2018-01" db="EMBL/GenBank/DDBJ databases">
        <title>Genome sequence of a Cantenovulum-like bacteria.</title>
        <authorList>
            <person name="Tan W.R."/>
            <person name="Lau N.-S."/>
            <person name="Go F."/>
            <person name="Amirul A.-A.A."/>
        </authorList>
    </citation>
    <scope>NUCLEOTIDE SEQUENCE [LARGE SCALE GENOMIC DNA]</scope>
    <source>
        <strain evidence="6 7">CCB-QB4</strain>
    </source>
</reference>
<feature type="domain" description="OmpA-like" evidence="5">
    <location>
        <begin position="177"/>
        <end position="294"/>
    </location>
</feature>
<dbReference type="InterPro" id="IPR006665">
    <property type="entry name" value="OmpA-like"/>
</dbReference>
<protein>
    <recommendedName>
        <fullName evidence="5">OmpA-like domain-containing protein</fullName>
    </recommendedName>
</protein>
<accession>A0A2S0VY12</accession>
<evidence type="ECO:0000256" key="2">
    <source>
        <dbReference type="ARBA" id="ARBA00023136"/>
    </source>
</evidence>
<dbReference type="Gene3D" id="2.60.40.2540">
    <property type="match status" value="1"/>
</dbReference>
<keyword evidence="7" id="KW-1185">Reference proteome</keyword>
<dbReference type="InterPro" id="IPR036737">
    <property type="entry name" value="OmpA-like_sf"/>
</dbReference>
<keyword evidence="3" id="KW-0998">Cell outer membrane</keyword>
<evidence type="ECO:0000259" key="5">
    <source>
        <dbReference type="PROSITE" id="PS51123"/>
    </source>
</evidence>
<gene>
    <name evidence="6" type="ORF">C2869_13110</name>
</gene>
<dbReference type="CDD" id="cd07185">
    <property type="entry name" value="OmpA_C-like"/>
    <property type="match status" value="1"/>
</dbReference>
<dbReference type="EMBL" id="CP026604">
    <property type="protein sequence ID" value="AWB69010.1"/>
    <property type="molecule type" value="Genomic_DNA"/>
</dbReference>
<dbReference type="PANTHER" id="PTHR30329">
    <property type="entry name" value="STATOR ELEMENT OF FLAGELLAR MOTOR COMPLEX"/>
    <property type="match status" value="1"/>
</dbReference>
<dbReference type="Pfam" id="PF00691">
    <property type="entry name" value="OmpA"/>
    <property type="match status" value="1"/>
</dbReference>
<dbReference type="Gene3D" id="3.30.1330.60">
    <property type="entry name" value="OmpA-like domain"/>
    <property type="match status" value="1"/>
</dbReference>
<dbReference type="AlphaFoldDB" id="A0A2S0VY12"/>
<dbReference type="Pfam" id="PF18393">
    <property type="entry name" value="MotY_N"/>
    <property type="match status" value="1"/>
</dbReference>
<dbReference type="PRINTS" id="PR01023">
    <property type="entry name" value="NAFLGMOTY"/>
</dbReference>
<dbReference type="PANTHER" id="PTHR30329:SF21">
    <property type="entry name" value="LIPOPROTEIN YIAD-RELATED"/>
    <property type="match status" value="1"/>
</dbReference>
<dbReference type="RefSeq" id="WP_108605051.1">
    <property type="nucleotide sequence ID" value="NZ_CP026604.1"/>
</dbReference>
<evidence type="ECO:0000256" key="1">
    <source>
        <dbReference type="ARBA" id="ARBA00004442"/>
    </source>
</evidence>
<dbReference type="PROSITE" id="PS51123">
    <property type="entry name" value="OMPA_2"/>
    <property type="match status" value="1"/>
</dbReference>
<dbReference type="InterPro" id="IPR050330">
    <property type="entry name" value="Bact_OuterMem_StrucFunc"/>
</dbReference>
<evidence type="ECO:0000256" key="4">
    <source>
        <dbReference type="PROSITE-ProRule" id="PRU00473"/>
    </source>
</evidence>
<proteinExistence type="predicted"/>
<name>A0A2S0VY12_9ALTE</name>
<evidence type="ECO:0000256" key="3">
    <source>
        <dbReference type="ARBA" id="ARBA00023237"/>
    </source>
</evidence>
<keyword evidence="2 4" id="KW-0472">Membrane</keyword>
<dbReference type="InterPro" id="IPR041544">
    <property type="entry name" value="MotY_N"/>
</dbReference>